<evidence type="ECO:0000313" key="2">
    <source>
        <dbReference type="EMBL" id="CAF1255620.1"/>
    </source>
</evidence>
<dbReference type="Proteomes" id="UP000663854">
    <property type="component" value="Unassembled WGS sequence"/>
</dbReference>
<keyword evidence="7" id="KW-1185">Reference proteome</keyword>
<evidence type="ECO:0000313" key="3">
    <source>
        <dbReference type="EMBL" id="CAF1383745.1"/>
    </source>
</evidence>
<reference evidence="3" key="1">
    <citation type="submission" date="2021-02" db="EMBL/GenBank/DDBJ databases">
        <authorList>
            <person name="Nowell W R."/>
        </authorList>
    </citation>
    <scope>NUCLEOTIDE SEQUENCE</scope>
</reference>
<dbReference type="Proteomes" id="UP000663836">
    <property type="component" value="Unassembled WGS sequence"/>
</dbReference>
<gene>
    <name evidence="5" type="ORF">JBS370_LOCUS13916</name>
    <name evidence="4" type="ORF">JXQ802_LOCUS42603</name>
    <name evidence="2" type="ORF">PYM288_LOCUS27608</name>
    <name evidence="3" type="ORF">ZHD862_LOCUS32255</name>
</gene>
<evidence type="ECO:0000313" key="5">
    <source>
        <dbReference type="EMBL" id="CAF3775212.1"/>
    </source>
</evidence>
<dbReference type="Proteomes" id="UP000663870">
    <property type="component" value="Unassembled WGS sequence"/>
</dbReference>
<evidence type="ECO:0000313" key="7">
    <source>
        <dbReference type="Proteomes" id="UP000663870"/>
    </source>
</evidence>
<evidence type="ECO:0000256" key="1">
    <source>
        <dbReference type="SAM" id="MobiDB-lite"/>
    </source>
</evidence>
<protein>
    <submittedName>
        <fullName evidence="3">Uncharacterized protein</fullName>
    </submittedName>
</protein>
<comment type="caution">
    <text evidence="3">The sequence shown here is derived from an EMBL/GenBank/DDBJ whole genome shotgun (WGS) entry which is preliminary data.</text>
</comment>
<proteinExistence type="predicted"/>
<dbReference type="EMBL" id="CAJNOH010001846">
    <property type="protein sequence ID" value="CAF1255620.1"/>
    <property type="molecule type" value="Genomic_DNA"/>
</dbReference>
<evidence type="ECO:0000313" key="4">
    <source>
        <dbReference type="EMBL" id="CAF1536120.1"/>
    </source>
</evidence>
<dbReference type="AlphaFoldDB" id="A0A815JKV3"/>
<accession>A0A815JKV3</accession>
<feature type="region of interest" description="Disordered" evidence="1">
    <location>
        <begin position="108"/>
        <end position="128"/>
    </location>
</feature>
<feature type="compositionally biased region" description="Low complexity" evidence="1">
    <location>
        <begin position="116"/>
        <end position="128"/>
    </location>
</feature>
<sequence>MTNTLRDTDGWWGSFNEDIGNYINKCWCGYQANCSHQMDFFDLYAFDTHGFVAEYVQPNARCTDLLAACFVIEGLLQSIILYGELTAAWRLIIPVTVKKIRDYCRRRRQNRSEQPNSSNELTNNVNNG</sequence>
<dbReference type="Proteomes" id="UP000663864">
    <property type="component" value="Unassembled WGS sequence"/>
</dbReference>
<organism evidence="3 6">
    <name type="scientific">Rotaria sordida</name>
    <dbReference type="NCBI Taxonomy" id="392033"/>
    <lineage>
        <taxon>Eukaryota</taxon>
        <taxon>Metazoa</taxon>
        <taxon>Spiralia</taxon>
        <taxon>Gnathifera</taxon>
        <taxon>Rotifera</taxon>
        <taxon>Eurotatoria</taxon>
        <taxon>Bdelloidea</taxon>
        <taxon>Philodinida</taxon>
        <taxon>Philodinidae</taxon>
        <taxon>Rotaria</taxon>
    </lineage>
</organism>
<dbReference type="EMBL" id="CAJNOT010003438">
    <property type="protein sequence ID" value="CAF1383745.1"/>
    <property type="molecule type" value="Genomic_DNA"/>
</dbReference>
<evidence type="ECO:0000313" key="6">
    <source>
        <dbReference type="Proteomes" id="UP000663864"/>
    </source>
</evidence>
<name>A0A815JKV3_9BILA</name>
<dbReference type="EMBL" id="CAJNOL010002900">
    <property type="protein sequence ID" value="CAF1536120.1"/>
    <property type="molecule type" value="Genomic_DNA"/>
</dbReference>
<dbReference type="EMBL" id="CAJOBD010001221">
    <property type="protein sequence ID" value="CAF3775212.1"/>
    <property type="molecule type" value="Genomic_DNA"/>
</dbReference>